<gene>
    <name evidence="2" type="ORF">LEA_16989</name>
    <name evidence="1" type="ORF">OBE_14658</name>
</gene>
<evidence type="ECO:0000313" key="1">
    <source>
        <dbReference type="EMBL" id="EKC49402.1"/>
    </source>
</evidence>
<sequence>MKNSTKIAVNELVRLLGGTTWTRTTSSCTGKWSGTTDYGILIDGHIHLFVSNGMAGFEPRVREWIASFKTFQVKKDYYLELIREQARRDNATAISEGLYPVHVLDIGIVSPEASDGFYYFYPYVLIEVNGLRYKHLTSNFGCAIFRDFLAEWIKARNAKATTTAGGVDNPDFIFCNVRFDSRNGMYRIQ</sequence>
<accession>K1RL97</accession>
<comment type="caution">
    <text evidence="1">The sequence shown here is derived from an EMBL/GenBank/DDBJ whole genome shotgun (WGS) entry which is preliminary data.</text>
</comment>
<name>K1RL97_9ZZZZ</name>
<dbReference type="EMBL" id="AJWZ01010109">
    <property type="protein sequence ID" value="EKC49402.1"/>
    <property type="molecule type" value="Genomic_DNA"/>
</dbReference>
<evidence type="ECO:0000313" key="2">
    <source>
        <dbReference type="EMBL" id="EKC52245.1"/>
    </source>
</evidence>
<dbReference type="EMBL" id="AJWY01011623">
    <property type="protein sequence ID" value="EKC52245.1"/>
    <property type="molecule type" value="Genomic_DNA"/>
</dbReference>
<protein>
    <submittedName>
        <fullName evidence="1">Uncharacterized protein</fullName>
    </submittedName>
</protein>
<organism evidence="1">
    <name type="scientific">human gut metagenome</name>
    <dbReference type="NCBI Taxonomy" id="408170"/>
    <lineage>
        <taxon>unclassified sequences</taxon>
        <taxon>metagenomes</taxon>
        <taxon>organismal metagenomes</taxon>
    </lineage>
</organism>
<dbReference type="AlphaFoldDB" id="K1RL97"/>
<proteinExistence type="predicted"/>
<reference evidence="1" key="1">
    <citation type="journal article" date="2013" name="Environ. Microbiol.">
        <title>Microbiota from the distal guts of lean and obese adolescents exhibit partial functional redundancy besides clear differences in community structure.</title>
        <authorList>
            <person name="Ferrer M."/>
            <person name="Ruiz A."/>
            <person name="Lanza F."/>
            <person name="Haange S.B."/>
            <person name="Oberbach A."/>
            <person name="Till H."/>
            <person name="Bargiela R."/>
            <person name="Campoy C."/>
            <person name="Segura M.T."/>
            <person name="Richter M."/>
            <person name="von Bergen M."/>
            <person name="Seifert J."/>
            <person name="Suarez A."/>
        </authorList>
    </citation>
    <scope>NUCLEOTIDE SEQUENCE</scope>
</reference>